<dbReference type="InterPro" id="IPR001233">
    <property type="entry name" value="RtcB"/>
</dbReference>
<dbReference type="AlphaFoldDB" id="A0A0W0XXK9"/>
<dbReference type="EC" id="6.5.1.8" evidence="1"/>
<comment type="catalytic activity">
    <reaction evidence="8">
        <text>a 3'-end 3'-phospho-ribonucleotide-RNA + a 5'-end dephospho-ribonucleoside-RNA + GTP = a ribonucleotidyl-ribonucleotide-RNA + GMP + diphosphate</text>
        <dbReference type="Rhea" id="RHEA:68076"/>
        <dbReference type="Rhea" id="RHEA-COMP:10463"/>
        <dbReference type="Rhea" id="RHEA-COMP:13936"/>
        <dbReference type="Rhea" id="RHEA-COMP:17355"/>
        <dbReference type="ChEBI" id="CHEBI:33019"/>
        <dbReference type="ChEBI" id="CHEBI:37565"/>
        <dbReference type="ChEBI" id="CHEBI:58115"/>
        <dbReference type="ChEBI" id="CHEBI:83062"/>
        <dbReference type="ChEBI" id="CHEBI:138284"/>
        <dbReference type="ChEBI" id="CHEBI:173118"/>
        <dbReference type="EC" id="6.5.1.8"/>
    </reaction>
</comment>
<feature type="binding site" evidence="11">
    <location>
        <position position="185"/>
    </location>
    <ligand>
        <name>Mn(2+)</name>
        <dbReference type="ChEBI" id="CHEBI:29035"/>
        <label>2</label>
    </ligand>
</feature>
<feature type="binding site" evidence="11">
    <location>
        <position position="168"/>
    </location>
    <ligand>
        <name>Mn(2+)</name>
        <dbReference type="ChEBI" id="CHEBI:29035"/>
        <label>1</label>
    </ligand>
</feature>
<gene>
    <name evidence="12" type="ORF">Lrub_1395</name>
</gene>
<dbReference type="EMBL" id="LNYT01000007">
    <property type="protein sequence ID" value="KTD49044.1"/>
    <property type="molecule type" value="Genomic_DNA"/>
</dbReference>
<evidence type="ECO:0000313" key="13">
    <source>
        <dbReference type="Proteomes" id="UP000054608"/>
    </source>
</evidence>
<protein>
    <recommendedName>
        <fullName evidence="1">3'-phosphate/5'-hydroxy nucleic acid ligase</fullName>
        <ecNumber evidence="1">6.5.1.8</ecNumber>
    </recommendedName>
</protein>
<evidence type="ECO:0000256" key="1">
    <source>
        <dbReference type="ARBA" id="ARBA00012726"/>
    </source>
</evidence>
<comment type="caution">
    <text evidence="12">The sequence shown here is derived from an EMBL/GenBank/DDBJ whole genome shotgun (WGS) entry which is preliminary data.</text>
</comment>
<dbReference type="Proteomes" id="UP000054608">
    <property type="component" value="Unassembled WGS sequence"/>
</dbReference>
<dbReference type="InterPro" id="IPR052915">
    <property type="entry name" value="RtcB-like"/>
</dbReference>
<feature type="binding site" evidence="10">
    <location>
        <begin position="333"/>
        <end position="336"/>
    </location>
    <ligand>
        <name>GMP</name>
        <dbReference type="ChEBI" id="CHEBI:58115"/>
    </ligand>
</feature>
<feature type="active site" description="GMP-histidine intermediate" evidence="9">
    <location>
        <position position="333"/>
    </location>
</feature>
<dbReference type="PANTHER" id="PTHR43749:SF2">
    <property type="entry name" value="RNA-SPLICING LIGASE RTCB"/>
    <property type="match status" value="1"/>
</dbReference>
<evidence type="ECO:0000313" key="12">
    <source>
        <dbReference type="EMBL" id="KTD49044.1"/>
    </source>
</evidence>
<keyword evidence="6 10" id="KW-0342">GTP-binding</keyword>
<feature type="binding site" evidence="10">
    <location>
        <position position="403"/>
    </location>
    <ligand>
        <name>GMP</name>
        <dbReference type="ChEBI" id="CHEBI:58115"/>
    </ligand>
</feature>
<dbReference type="RefSeq" id="WP_058531458.1">
    <property type="nucleotide sequence ID" value="NZ_CAAAIN010000006.1"/>
</dbReference>
<dbReference type="OrthoDB" id="9802323at2"/>
<dbReference type="PATRIC" id="fig|458.5.peg.1442"/>
<dbReference type="PANTHER" id="PTHR43749">
    <property type="entry name" value="RNA-SPLICING LIGASE RTCB"/>
    <property type="match status" value="1"/>
</dbReference>
<evidence type="ECO:0000256" key="11">
    <source>
        <dbReference type="PIRSR" id="PIRSR601233-3"/>
    </source>
</evidence>
<dbReference type="GO" id="GO:0006396">
    <property type="term" value="P:RNA processing"/>
    <property type="evidence" value="ECO:0007669"/>
    <property type="project" value="InterPro"/>
</dbReference>
<dbReference type="STRING" id="458.Lrub_1395"/>
<feature type="binding site" evidence="10">
    <location>
        <begin position="167"/>
        <end position="171"/>
    </location>
    <ligand>
        <name>GMP</name>
        <dbReference type="ChEBI" id="CHEBI:58115"/>
    </ligand>
</feature>
<evidence type="ECO:0000256" key="3">
    <source>
        <dbReference type="ARBA" id="ARBA00022723"/>
    </source>
</evidence>
<dbReference type="SUPFAM" id="SSF103365">
    <property type="entry name" value="Hypothetical protein PH1602"/>
    <property type="match status" value="1"/>
</dbReference>
<dbReference type="Pfam" id="PF01139">
    <property type="entry name" value="RtcB"/>
    <property type="match status" value="1"/>
</dbReference>
<proteinExistence type="predicted"/>
<dbReference type="GO" id="GO:0030145">
    <property type="term" value="F:manganese ion binding"/>
    <property type="evidence" value="ECO:0007669"/>
    <property type="project" value="TreeGrafter"/>
</dbReference>
<keyword evidence="13" id="KW-1185">Reference proteome</keyword>
<evidence type="ECO:0000256" key="4">
    <source>
        <dbReference type="ARBA" id="ARBA00022741"/>
    </source>
</evidence>
<dbReference type="GO" id="GO:0003909">
    <property type="term" value="F:DNA ligase activity"/>
    <property type="evidence" value="ECO:0007669"/>
    <property type="project" value="TreeGrafter"/>
</dbReference>
<keyword evidence="4 10" id="KW-0547">Nucleotide-binding</keyword>
<evidence type="ECO:0000256" key="9">
    <source>
        <dbReference type="PIRSR" id="PIRSR601233-1"/>
    </source>
</evidence>
<dbReference type="Gene3D" id="3.90.1860.10">
    <property type="entry name" value="tRNA-splicing ligase RtcB"/>
    <property type="match status" value="1"/>
</dbReference>
<feature type="binding site" evidence="11">
    <location>
        <position position="73"/>
    </location>
    <ligand>
        <name>Mn(2+)</name>
        <dbReference type="ChEBI" id="CHEBI:29035"/>
        <label>1</label>
    </ligand>
</feature>
<dbReference type="GO" id="GO:0005525">
    <property type="term" value="F:GTP binding"/>
    <property type="evidence" value="ECO:0007669"/>
    <property type="project" value="UniProtKB-KW"/>
</dbReference>
<keyword evidence="2" id="KW-0436">Ligase</keyword>
<organism evidence="12 13">
    <name type="scientific">Legionella rubrilucens</name>
    <dbReference type="NCBI Taxonomy" id="458"/>
    <lineage>
        <taxon>Bacteria</taxon>
        <taxon>Pseudomonadati</taxon>
        <taxon>Pseudomonadota</taxon>
        <taxon>Gammaproteobacteria</taxon>
        <taxon>Legionellales</taxon>
        <taxon>Legionellaceae</taxon>
        <taxon>Legionella</taxon>
    </lineage>
</organism>
<feature type="binding site" evidence="10">
    <location>
        <position position="316"/>
    </location>
    <ligand>
        <name>GMP</name>
        <dbReference type="ChEBI" id="CHEBI:58115"/>
    </ligand>
</feature>
<evidence type="ECO:0000256" key="8">
    <source>
        <dbReference type="ARBA" id="ARBA00047746"/>
    </source>
</evidence>
<evidence type="ECO:0000256" key="5">
    <source>
        <dbReference type="ARBA" id="ARBA00022800"/>
    </source>
</evidence>
<evidence type="ECO:0000256" key="10">
    <source>
        <dbReference type="PIRSR" id="PIRSR601233-2"/>
    </source>
</evidence>
<dbReference type="GO" id="GO:0042245">
    <property type="term" value="P:RNA repair"/>
    <property type="evidence" value="ECO:0007669"/>
    <property type="project" value="UniProtKB-KW"/>
</dbReference>
<feature type="binding site" evidence="11">
    <location>
        <position position="277"/>
    </location>
    <ligand>
        <name>Mn(2+)</name>
        <dbReference type="ChEBI" id="CHEBI:29035"/>
        <label>2</label>
    </ligand>
</feature>
<evidence type="ECO:0000256" key="2">
    <source>
        <dbReference type="ARBA" id="ARBA00022598"/>
    </source>
</evidence>
<dbReference type="GO" id="GO:0170057">
    <property type="term" value="F:RNA ligase (GTP) activity"/>
    <property type="evidence" value="ECO:0007669"/>
    <property type="project" value="UniProtKB-EC"/>
</dbReference>
<dbReference type="InterPro" id="IPR036025">
    <property type="entry name" value="RtcB-like_sf"/>
</dbReference>
<evidence type="ECO:0000256" key="7">
    <source>
        <dbReference type="ARBA" id="ARBA00023211"/>
    </source>
</evidence>
<comment type="cofactor">
    <cofactor evidence="11">
        <name>Mn(2+)</name>
        <dbReference type="ChEBI" id="CHEBI:29035"/>
    </cofactor>
    <text evidence="11">Binds 2 manganese ions per subunit.</text>
</comment>
<keyword evidence="7 11" id="KW-0464">Manganese</keyword>
<evidence type="ECO:0000256" key="6">
    <source>
        <dbReference type="ARBA" id="ARBA00023134"/>
    </source>
</evidence>
<reference evidence="12 13" key="1">
    <citation type="submission" date="2015-11" db="EMBL/GenBank/DDBJ databases">
        <title>Genomic analysis of 38 Legionella species identifies large and diverse effector repertoires.</title>
        <authorList>
            <person name="Burstein D."/>
            <person name="Amaro F."/>
            <person name="Zusman T."/>
            <person name="Lifshitz Z."/>
            <person name="Cohen O."/>
            <person name="Gilbert J.A."/>
            <person name="Pupko T."/>
            <person name="Shuman H.A."/>
            <person name="Segal G."/>
        </authorList>
    </citation>
    <scope>NUCLEOTIDE SEQUENCE [LARGE SCALE GENOMIC DNA]</scope>
    <source>
        <strain evidence="12 13">WA-270A-C2</strain>
    </source>
</reference>
<sequence>MPHYVDISPKIRAWTRFVAFDDAAKAQVNNLASLGIVPRHIAVMPDVHLGKGATVGSVIPTKKAIIPSAVGVDIGCGMMAVRTTLAAHQLPDDLSRLRHAIEKAIPVGFGKWTDDTLPDIALKTWQSKLRKDYQLILNRHPALGFNRKTQRRLINDLHHLGTLGGGNHFIEICLDETHQVWLMLHSGSRGVGNCIGTYFIELAKTEMGRLLGTLPDADLAYLSEGTQHFEDYFFAVNWAQAYARCNRDIMMQTLMQVLTTHLQKPIAADLYAVNCHHNYVSKEKHFNDNLYITRKGAVSARKDELGIIPGSMGAKSFIVRGLGNEESYCSCSHGAGRVMSRNQAKKEINLAEHRRATQDVECRKDRAVLDESPRAYKNIDDVMKSQQDLVEVIFTLKQILCVKG</sequence>
<keyword evidence="5" id="KW-0692">RNA repair</keyword>
<name>A0A0W0XXK9_9GAMM</name>
<keyword evidence="3 11" id="KW-0479">Metal-binding</keyword>
<dbReference type="GO" id="GO:0006281">
    <property type="term" value="P:DNA repair"/>
    <property type="evidence" value="ECO:0007669"/>
    <property type="project" value="TreeGrafter"/>
</dbReference>
<feature type="binding site" evidence="10">
    <location>
        <begin position="309"/>
        <end position="312"/>
    </location>
    <ligand>
        <name>GMP</name>
        <dbReference type="ChEBI" id="CHEBI:58115"/>
    </ligand>
</feature>
<feature type="binding site" evidence="10">
    <location>
        <begin position="277"/>
        <end position="278"/>
    </location>
    <ligand>
        <name>GMP</name>
        <dbReference type="ChEBI" id="CHEBI:58115"/>
    </ligand>
</feature>
<accession>A0A0W0XXK9</accession>